<comment type="caution">
    <text evidence="1">The sequence shown here is derived from an EMBL/GenBank/DDBJ whole genome shotgun (WGS) entry which is preliminary data.</text>
</comment>
<dbReference type="Gene3D" id="3.30.1240.10">
    <property type="match status" value="1"/>
</dbReference>
<gene>
    <name evidence="1" type="ORF">J2S01_002026</name>
</gene>
<dbReference type="EMBL" id="JAUSUE010000014">
    <property type="protein sequence ID" value="MDQ0204298.1"/>
    <property type="molecule type" value="Genomic_DNA"/>
</dbReference>
<dbReference type="SUPFAM" id="SSF56784">
    <property type="entry name" value="HAD-like"/>
    <property type="match status" value="1"/>
</dbReference>
<dbReference type="Proteomes" id="UP001239167">
    <property type="component" value="Unassembled WGS sequence"/>
</dbReference>
<dbReference type="PANTHER" id="PTHR10000:SF8">
    <property type="entry name" value="HAD SUPERFAMILY HYDROLASE-LIKE, TYPE 3"/>
    <property type="match status" value="1"/>
</dbReference>
<keyword evidence="2" id="KW-1185">Reference proteome</keyword>
<dbReference type="InterPro" id="IPR036412">
    <property type="entry name" value="HAD-like_sf"/>
</dbReference>
<reference evidence="1 2" key="1">
    <citation type="submission" date="2023-07" db="EMBL/GenBank/DDBJ databases">
        <title>Genomic Encyclopedia of Type Strains, Phase IV (KMG-IV): sequencing the most valuable type-strain genomes for metagenomic binning, comparative biology and taxonomic classification.</title>
        <authorList>
            <person name="Goeker M."/>
        </authorList>
    </citation>
    <scope>NUCLEOTIDE SEQUENCE [LARGE SCALE GENOMIC DNA]</scope>
    <source>
        <strain evidence="1 2">DSM 16980</strain>
    </source>
</reference>
<dbReference type="Gene3D" id="3.40.50.1000">
    <property type="entry name" value="HAD superfamily/HAD-like"/>
    <property type="match status" value="1"/>
</dbReference>
<sequence length="210" mass="22963">MNKYHGLLLAYNGGVVTDHTTEHVIYSNTIPNLLAKRLLRHLETSPVNPIVDDGHTIYTTDPESFMVPYEKNSNHLDIKKVTNICDAVDFSPAKILITAPPETLNIETKFIKETFKDDLSFVLSAPFYLEATPIGVNKAASMEKVCTELNIPVKAVIAFGDAQNDILMLAFAGMAVAMGNACNPLKKIADMITTSNNEDGIAVALKKLNI</sequence>
<dbReference type="PANTHER" id="PTHR10000">
    <property type="entry name" value="PHOSPHOSERINE PHOSPHATASE"/>
    <property type="match status" value="1"/>
</dbReference>
<organism evidence="1 2">
    <name type="scientific">Pectinatus haikarae</name>
    <dbReference type="NCBI Taxonomy" id="349096"/>
    <lineage>
        <taxon>Bacteria</taxon>
        <taxon>Bacillati</taxon>
        <taxon>Bacillota</taxon>
        <taxon>Negativicutes</taxon>
        <taxon>Selenomonadales</taxon>
        <taxon>Selenomonadaceae</taxon>
        <taxon>Pectinatus</taxon>
    </lineage>
</organism>
<dbReference type="InterPro" id="IPR006379">
    <property type="entry name" value="HAD-SF_hydro_IIB"/>
</dbReference>
<name>A0ABT9Y9J1_9FIRM</name>
<proteinExistence type="predicted"/>
<dbReference type="InterPro" id="IPR023214">
    <property type="entry name" value="HAD_sf"/>
</dbReference>
<accession>A0ABT9Y9J1</accession>
<evidence type="ECO:0000313" key="2">
    <source>
        <dbReference type="Proteomes" id="UP001239167"/>
    </source>
</evidence>
<dbReference type="NCBIfam" id="TIGR01484">
    <property type="entry name" value="HAD-SF-IIB"/>
    <property type="match status" value="1"/>
</dbReference>
<dbReference type="Pfam" id="PF08282">
    <property type="entry name" value="Hydrolase_3"/>
    <property type="match status" value="1"/>
</dbReference>
<evidence type="ECO:0000313" key="1">
    <source>
        <dbReference type="EMBL" id="MDQ0204298.1"/>
    </source>
</evidence>
<protein>
    <submittedName>
        <fullName evidence="1">Cof subfamily protein (Haloacid dehalogenase superfamily)</fullName>
    </submittedName>
</protein>